<feature type="compositionally biased region" description="Basic residues" evidence="1">
    <location>
        <begin position="1"/>
        <end position="12"/>
    </location>
</feature>
<dbReference type="AlphaFoldDB" id="A0AA37NP56"/>
<proteinExistence type="predicted"/>
<sequence>MEKQMRNRRFHSTGKGSPPPYRQGKVMPQAVFGKIILAGGSGIIPKNPALPGCGPFGACGMKSPVPNHKL</sequence>
<feature type="region of interest" description="Disordered" evidence="1">
    <location>
        <begin position="1"/>
        <end position="25"/>
    </location>
</feature>
<comment type="caution">
    <text evidence="2">The sequence shown here is derived from an EMBL/GenBank/DDBJ whole genome shotgun (WGS) entry which is preliminary data.</text>
</comment>
<protein>
    <submittedName>
        <fullName evidence="2">Uncharacterized protein</fullName>
    </submittedName>
</protein>
<organism evidence="2 3">
    <name type="scientific">Alistipes finegoldii</name>
    <dbReference type="NCBI Taxonomy" id="214856"/>
    <lineage>
        <taxon>Bacteria</taxon>
        <taxon>Pseudomonadati</taxon>
        <taxon>Bacteroidota</taxon>
        <taxon>Bacteroidia</taxon>
        <taxon>Bacteroidales</taxon>
        <taxon>Rikenellaceae</taxon>
        <taxon>Alistipes</taxon>
    </lineage>
</organism>
<evidence type="ECO:0000256" key="1">
    <source>
        <dbReference type="SAM" id="MobiDB-lite"/>
    </source>
</evidence>
<dbReference type="EMBL" id="BQOL01000002">
    <property type="protein sequence ID" value="GKI19674.1"/>
    <property type="molecule type" value="Genomic_DNA"/>
</dbReference>
<gene>
    <name evidence="2" type="ORF">CE91St16_25820</name>
</gene>
<evidence type="ECO:0000313" key="2">
    <source>
        <dbReference type="EMBL" id="GKI19674.1"/>
    </source>
</evidence>
<evidence type="ECO:0000313" key="3">
    <source>
        <dbReference type="Proteomes" id="UP001055105"/>
    </source>
</evidence>
<dbReference type="Proteomes" id="UP001055105">
    <property type="component" value="Unassembled WGS sequence"/>
</dbReference>
<reference evidence="2" key="1">
    <citation type="submission" date="2022-01" db="EMBL/GenBank/DDBJ databases">
        <title>Novel bile acid biosynthetic pathways are enriched in the microbiome of centenarians.</title>
        <authorList>
            <person name="Sato Y."/>
            <person name="Atarashi K."/>
            <person name="Plichta R.D."/>
            <person name="Arai Y."/>
            <person name="Sasajima S."/>
            <person name="Kearney M.S."/>
            <person name="Suda W."/>
            <person name="Takeshita K."/>
            <person name="Sasaki T."/>
            <person name="Okamoto S."/>
            <person name="Skelly N.A."/>
            <person name="Okamura Y."/>
            <person name="Vlamakis H."/>
            <person name="Li Y."/>
            <person name="Tanoue T."/>
            <person name="Takei H."/>
            <person name="Nittono H."/>
            <person name="Narushima S."/>
            <person name="Irie J."/>
            <person name="Itoh H."/>
            <person name="Moriya K."/>
            <person name="Sugiura Y."/>
            <person name="Suematsu M."/>
            <person name="Moritoki N."/>
            <person name="Shibata S."/>
            <person name="Littman R.D."/>
            <person name="Fischbach A.M."/>
            <person name="Uwamino Y."/>
            <person name="Inoue T."/>
            <person name="Honda A."/>
            <person name="Hattori M."/>
            <person name="Murai T."/>
            <person name="Xavier J.R."/>
            <person name="Hirose N."/>
            <person name="Honda K."/>
        </authorList>
    </citation>
    <scope>NUCLEOTIDE SEQUENCE</scope>
    <source>
        <strain evidence="2">CE91-St16</strain>
    </source>
</reference>
<accession>A0AA37NP56</accession>
<name>A0AA37NP56_9BACT</name>